<reference evidence="2" key="1">
    <citation type="submission" date="2017-02" db="EMBL/GenBank/DDBJ databases">
        <title>Delving into the versatile metabolic prowess of the omnipresent phylum Bacteroidetes.</title>
        <authorList>
            <person name="Nobu M.K."/>
            <person name="Mei R."/>
            <person name="Narihiro T."/>
            <person name="Kuroda K."/>
            <person name="Liu W.-T."/>
        </authorList>
    </citation>
    <scope>NUCLEOTIDE SEQUENCE</scope>
    <source>
        <strain evidence="2">ADurb.Bin280</strain>
    </source>
</reference>
<evidence type="ECO:0008006" key="3">
    <source>
        <dbReference type="Google" id="ProtNLM"/>
    </source>
</evidence>
<feature type="coiled-coil region" evidence="1">
    <location>
        <begin position="385"/>
        <end position="446"/>
    </location>
</feature>
<dbReference type="EMBL" id="MWBO01000039">
    <property type="protein sequence ID" value="OQA52261.1"/>
    <property type="molecule type" value="Genomic_DNA"/>
</dbReference>
<evidence type="ECO:0000313" key="2">
    <source>
        <dbReference type="EMBL" id="OQA52261.1"/>
    </source>
</evidence>
<gene>
    <name evidence="2" type="ORF">BWY43_00574</name>
</gene>
<proteinExistence type="predicted"/>
<organism evidence="2">
    <name type="scientific">candidate division WS2 bacterium ADurb.Bin280</name>
    <dbReference type="NCBI Taxonomy" id="1852829"/>
    <lineage>
        <taxon>Bacteria</taxon>
        <taxon>candidate division WS2</taxon>
    </lineage>
</organism>
<accession>A0A1V5SDI7</accession>
<evidence type="ECO:0000256" key="1">
    <source>
        <dbReference type="SAM" id="Coils"/>
    </source>
</evidence>
<name>A0A1V5SDI7_9BACT</name>
<dbReference type="AlphaFoldDB" id="A0A1V5SDI7"/>
<sequence>MSIEGENSGYDASFEIGGEPAIEQANDSLEQLRRFPLELEDQLKVDEQLQSEENAEGENLKEVQRAREQYISQIVNAFVQINQSDLQNSGDLPKALYYIKNAVSSSESPTQFLEKIKTQGSDDVSIDQALHWSEEGLQLRRFLGKEEPEDNQGLFLEGTLGSAEASARYAENLARMVKYLLIYEIIRAWGDGLASDALAIGVLAYAYSRYTRGLERIKRDQRQMAQTDQLIEEKQLALSHQYYRQKIDAQICGAKIQRERSYHERHRQIGQLEGELSGVEEQIDLVGLALKIIDTGDIEDHQQSELRGMIVEGGKLIEQDLSEDETPTAPLLDKLINDLQSESVRLRTGIDSQRNTMGYLAITLSSDQKSKLDDPQSPESRFKKISAMIEELKKRRSQMSEINQEAEKEDPFLKKQVQRERLTSQMSDLSQKASQLESSILKLKNTDENMFDHSFSNALTQLSTNLDLKDTGRIDEEEYQQALNGSIVAINEAIRASETWIDEDFGVIPRSKAEEFIARAKNTNWRDERQAREMISLLGEITGKNSQDDELGSILGQF</sequence>
<protein>
    <recommendedName>
        <fullName evidence="3">EF-hand domain-containing protein</fullName>
    </recommendedName>
</protein>
<keyword evidence="1" id="KW-0175">Coiled coil</keyword>
<comment type="caution">
    <text evidence="2">The sequence shown here is derived from an EMBL/GenBank/DDBJ whole genome shotgun (WGS) entry which is preliminary data.</text>
</comment>
<dbReference type="Proteomes" id="UP000485367">
    <property type="component" value="Unassembled WGS sequence"/>
</dbReference>